<dbReference type="EMBL" id="KY290948">
    <property type="protein sequence ID" value="APU00599.1"/>
    <property type="molecule type" value="Genomic_DNA"/>
</dbReference>
<proteinExistence type="predicted"/>
<evidence type="ECO:0000313" key="2">
    <source>
        <dbReference type="Proteomes" id="UP000222894"/>
    </source>
</evidence>
<sequence>MTDQQELVMQFRPSSTIKIWCEYDISGQFGGNNNEEVVSITFPEHVQENERNGYIEDVVLTYVQKMTYEDADSLEGLYGWEHIDIVNL</sequence>
<dbReference type="Proteomes" id="UP000222894">
    <property type="component" value="Genome"/>
</dbReference>
<reference evidence="1 2" key="1">
    <citation type="journal article" date="2017" name="Sci. Rep.">
        <title>Characterization and diversity of phages infecting Aeromonas salmonicida subsp. salmonicida.</title>
        <authorList>
            <person name="Vincent A.T."/>
            <person name="Paquet V.E."/>
            <person name="Bernatchez A."/>
            <person name="Tremblay D.M."/>
            <person name="Moineau S."/>
            <person name="Charette S.J."/>
        </authorList>
    </citation>
    <scope>NUCLEOTIDE SEQUENCE [LARGE SCALE GENOMIC DNA]</scope>
</reference>
<organism evidence="1 2">
    <name type="scientific">Aeromonas phage 44RR2.8t.2</name>
    <dbReference type="NCBI Taxonomy" id="1932900"/>
    <lineage>
        <taxon>Viruses</taxon>
        <taxon>Duplodnaviria</taxon>
        <taxon>Heunggongvirae</taxon>
        <taxon>Uroviricota</taxon>
        <taxon>Caudoviricetes</taxon>
        <taxon>Pantevenvirales</taxon>
        <taxon>Straboviridae</taxon>
        <taxon>Biquartavirus</taxon>
        <taxon>Biquartavirus 44RR2</taxon>
    </lineage>
</organism>
<name>A0A219Y9E2_9CAUD</name>
<evidence type="ECO:0000313" key="1">
    <source>
        <dbReference type="EMBL" id="APU00599.1"/>
    </source>
</evidence>
<accession>A0A219Y9E2</accession>
<protein>
    <submittedName>
        <fullName evidence="1">Uncharacterized protein</fullName>
    </submittedName>
</protein>